<dbReference type="AlphaFoldDB" id="A0A084U3D2"/>
<dbReference type="Proteomes" id="UP000028523">
    <property type="component" value="Unassembled WGS sequence"/>
</dbReference>
<comment type="similarity">
    <text evidence="1 7 9">Belongs to the RecA family.</text>
</comment>
<evidence type="ECO:0000313" key="12">
    <source>
        <dbReference type="EMBL" id="KFB07468.1"/>
    </source>
</evidence>
<name>A0A084U3D2_MALIO</name>
<dbReference type="InterPro" id="IPR013765">
    <property type="entry name" value="DNA_recomb/repair_RecA"/>
</dbReference>
<evidence type="ECO:0000256" key="6">
    <source>
        <dbReference type="ARBA" id="ARBA00023172"/>
    </source>
</evidence>
<dbReference type="Pfam" id="PF00154">
    <property type="entry name" value="RecA_N"/>
    <property type="match status" value="1"/>
</dbReference>
<evidence type="ECO:0000256" key="1">
    <source>
        <dbReference type="ARBA" id="ARBA00009391"/>
    </source>
</evidence>
<sequence>MEYKIFNETIKEMEKKYGKETFCYFDDNDKVEVISTGSIHLDDAIGIGGFPKGRIVEIFGNESSGKTTIALQVIKQCINNNMKAAYIDAEQTLDATYLKSIGIDLEKLLIAKPETGEQAFSIIDALVKTNLIDLIVVDSVAALIPQSELNATMEDQNIGAHARLMSKGLRMIHANVAKSNVCVVFINQLREKVGVMFGNPEITTGGRALKFFSSLRLDVRKSELLKNGSDILGIKSKVTVVKNKLAPPLKTCFVDIFFGKGFDYNNEIIDFAIEYEIINKSGSWFYYNGDKICQGRKQLEEYLTSHQDIFEEIKNKVIEQKK</sequence>
<dbReference type="SMART" id="SM00382">
    <property type="entry name" value="AAA"/>
    <property type="match status" value="1"/>
</dbReference>
<protein>
    <recommendedName>
        <fullName evidence="2 7">Protein RecA</fullName>
    </recommendedName>
    <alternativeName>
        <fullName evidence="7 8">Recombinase A</fullName>
    </alternativeName>
</protein>
<dbReference type="InterPro" id="IPR020584">
    <property type="entry name" value="DNA_recomb/repair_RecA_CS"/>
</dbReference>
<dbReference type="PANTHER" id="PTHR45900">
    <property type="entry name" value="RECA"/>
    <property type="match status" value="1"/>
</dbReference>
<dbReference type="InterPro" id="IPR049428">
    <property type="entry name" value="RecA-like_N"/>
</dbReference>
<dbReference type="SUPFAM" id="SSF54752">
    <property type="entry name" value="RecA protein, C-terminal domain"/>
    <property type="match status" value="1"/>
</dbReference>
<keyword evidence="13" id="KW-1185">Reference proteome</keyword>
<accession>A0A084U3D2</accession>
<dbReference type="GO" id="GO:0005829">
    <property type="term" value="C:cytosol"/>
    <property type="evidence" value="ECO:0007669"/>
    <property type="project" value="TreeGrafter"/>
</dbReference>
<dbReference type="InterPro" id="IPR020587">
    <property type="entry name" value="RecA_monomer-monomer_interface"/>
</dbReference>
<dbReference type="FunFam" id="3.40.50.300:FF:000087">
    <property type="entry name" value="Recombinase RecA"/>
    <property type="match status" value="1"/>
</dbReference>
<dbReference type="GO" id="GO:0006281">
    <property type="term" value="P:DNA repair"/>
    <property type="evidence" value="ECO:0007669"/>
    <property type="project" value="UniProtKB-UniRule"/>
</dbReference>
<dbReference type="InterPro" id="IPR049261">
    <property type="entry name" value="RecA-like_C"/>
</dbReference>
<dbReference type="PROSITE" id="PS50163">
    <property type="entry name" value="RECA_3"/>
    <property type="match status" value="1"/>
</dbReference>
<evidence type="ECO:0000256" key="2">
    <source>
        <dbReference type="ARBA" id="ARBA00015553"/>
    </source>
</evidence>
<feature type="binding site" evidence="7">
    <location>
        <begin position="60"/>
        <end position="67"/>
    </location>
    <ligand>
        <name>ATP</name>
        <dbReference type="ChEBI" id="CHEBI:30616"/>
    </ligand>
</feature>
<keyword evidence="5 7" id="KW-0238">DNA-binding</keyword>
<dbReference type="GO" id="GO:0006310">
    <property type="term" value="P:DNA recombination"/>
    <property type="evidence" value="ECO:0007669"/>
    <property type="project" value="UniProtKB-UniRule"/>
</dbReference>
<dbReference type="EMBL" id="AWQU01000082">
    <property type="protein sequence ID" value="KFB07468.1"/>
    <property type="molecule type" value="Genomic_DNA"/>
</dbReference>
<comment type="caution">
    <text evidence="12">The sequence shown here is derived from an EMBL/GenBank/DDBJ whole genome shotgun (WGS) entry which is preliminary data.</text>
</comment>
<evidence type="ECO:0000313" key="13">
    <source>
        <dbReference type="Proteomes" id="UP000028523"/>
    </source>
</evidence>
<dbReference type="PRINTS" id="PR00142">
    <property type="entry name" value="RECA"/>
</dbReference>
<dbReference type="GeneID" id="96866649"/>
<reference evidence="12 13" key="1">
    <citation type="journal article" date="2014" name="PLoS ONE">
        <title>Reduction of Hydrogen Peroxide Accumulation and Toxicity by a Catalase from Mycoplasma iowae.</title>
        <authorList>
            <person name="Pritchard R.E."/>
            <person name="Prassinos A.J."/>
            <person name="Osborne J.D."/>
            <person name="Raviv Z."/>
            <person name="Balish M.F."/>
        </authorList>
    </citation>
    <scope>NUCLEOTIDE SEQUENCE [LARGE SCALE GENOMIC DNA]</scope>
    <source>
        <strain evidence="12 13">DK-CPA</strain>
    </source>
</reference>
<dbReference type="PANTHER" id="PTHR45900:SF1">
    <property type="entry name" value="MITOCHONDRIAL DNA REPAIR PROTEIN RECA HOMOLOG-RELATED"/>
    <property type="match status" value="1"/>
</dbReference>
<dbReference type="Gene3D" id="3.30.250.10">
    <property type="entry name" value="RecA protein, C-terminal domain"/>
    <property type="match status" value="1"/>
</dbReference>
<dbReference type="RefSeq" id="WP_004024930.1">
    <property type="nucleotide sequence ID" value="NZ_AWQU01000082.1"/>
</dbReference>
<evidence type="ECO:0000256" key="4">
    <source>
        <dbReference type="ARBA" id="ARBA00022840"/>
    </source>
</evidence>
<keyword evidence="7" id="KW-0963">Cytoplasm</keyword>
<evidence type="ECO:0000259" key="10">
    <source>
        <dbReference type="PROSITE" id="PS50162"/>
    </source>
</evidence>
<dbReference type="InterPro" id="IPR003593">
    <property type="entry name" value="AAA+_ATPase"/>
</dbReference>
<dbReference type="GO" id="GO:0003684">
    <property type="term" value="F:damaged DNA binding"/>
    <property type="evidence" value="ECO:0007669"/>
    <property type="project" value="UniProtKB-UniRule"/>
</dbReference>
<feature type="domain" description="RecA family profile 1" evidence="10">
    <location>
        <begin position="30"/>
        <end position="189"/>
    </location>
</feature>
<dbReference type="GO" id="GO:0140664">
    <property type="term" value="F:ATP-dependent DNA damage sensor activity"/>
    <property type="evidence" value="ECO:0007669"/>
    <property type="project" value="InterPro"/>
</dbReference>
<evidence type="ECO:0000256" key="7">
    <source>
        <dbReference type="HAMAP-Rule" id="MF_00268"/>
    </source>
</evidence>
<evidence type="ECO:0000256" key="3">
    <source>
        <dbReference type="ARBA" id="ARBA00022741"/>
    </source>
</evidence>
<comment type="function">
    <text evidence="7">Can catalyze the hydrolysis of ATP in the presence of single-stranded DNA, the ATP-dependent uptake of single-stranded DNA by duplex DNA, and the ATP-dependent hybridization of homologous single-stranded DNAs. It interacts with LexA causing its activation and leading to its autocatalytic cleavage.</text>
</comment>
<dbReference type="HAMAP" id="MF_00268">
    <property type="entry name" value="RecA"/>
    <property type="match status" value="1"/>
</dbReference>
<proteinExistence type="inferred from homology"/>
<keyword evidence="4 7" id="KW-0067">ATP-binding</keyword>
<feature type="domain" description="RecA family profile 2" evidence="11">
    <location>
        <begin position="194"/>
        <end position="267"/>
    </location>
</feature>
<evidence type="ECO:0000256" key="5">
    <source>
        <dbReference type="ARBA" id="ARBA00023125"/>
    </source>
</evidence>
<dbReference type="CDD" id="cd00983">
    <property type="entry name" value="RecA"/>
    <property type="match status" value="1"/>
</dbReference>
<dbReference type="InterPro" id="IPR023400">
    <property type="entry name" value="RecA_C_sf"/>
</dbReference>
<evidence type="ECO:0000256" key="9">
    <source>
        <dbReference type="RuleBase" id="RU004527"/>
    </source>
</evidence>
<keyword evidence="6 7" id="KW-0233">DNA recombination</keyword>
<dbReference type="GO" id="GO:0003697">
    <property type="term" value="F:single-stranded DNA binding"/>
    <property type="evidence" value="ECO:0007669"/>
    <property type="project" value="UniProtKB-UniRule"/>
</dbReference>
<dbReference type="GO" id="GO:0005524">
    <property type="term" value="F:ATP binding"/>
    <property type="evidence" value="ECO:0007669"/>
    <property type="project" value="UniProtKB-UniRule"/>
</dbReference>
<dbReference type="Gene3D" id="3.40.50.300">
    <property type="entry name" value="P-loop containing nucleotide triphosphate hydrolases"/>
    <property type="match status" value="1"/>
</dbReference>
<keyword evidence="3 7" id="KW-0547">Nucleotide-binding</keyword>
<comment type="subcellular location">
    <subcellularLocation>
        <location evidence="7">Cytoplasm</location>
    </subcellularLocation>
</comment>
<dbReference type="PROSITE" id="PS50162">
    <property type="entry name" value="RECA_2"/>
    <property type="match status" value="1"/>
</dbReference>
<dbReference type="InterPro" id="IPR027417">
    <property type="entry name" value="P-loop_NTPase"/>
</dbReference>
<keyword evidence="7 9" id="KW-0227">DNA damage</keyword>
<dbReference type="NCBIfam" id="TIGR02012">
    <property type="entry name" value="tigrfam_recA"/>
    <property type="match status" value="1"/>
</dbReference>
<keyword evidence="7 8" id="KW-0742">SOS response</keyword>
<keyword evidence="7 8" id="KW-0234">DNA repair</keyword>
<organism evidence="12 13">
    <name type="scientific">Malacoplasma iowae DK-CPA</name>
    <dbReference type="NCBI Taxonomy" id="1394179"/>
    <lineage>
        <taxon>Bacteria</taxon>
        <taxon>Bacillati</taxon>
        <taxon>Mycoplasmatota</taxon>
        <taxon>Mycoplasmoidales</taxon>
        <taxon>Mycoplasmoidaceae</taxon>
        <taxon>Malacoplasma</taxon>
    </lineage>
</organism>
<dbReference type="Pfam" id="PF21096">
    <property type="entry name" value="RecA_C"/>
    <property type="match status" value="1"/>
</dbReference>
<dbReference type="SUPFAM" id="SSF52540">
    <property type="entry name" value="P-loop containing nucleoside triphosphate hydrolases"/>
    <property type="match status" value="1"/>
</dbReference>
<dbReference type="InterPro" id="IPR020588">
    <property type="entry name" value="RecA_ATP-bd"/>
</dbReference>
<evidence type="ECO:0000256" key="8">
    <source>
        <dbReference type="RuleBase" id="RU000526"/>
    </source>
</evidence>
<dbReference type="GO" id="GO:0009432">
    <property type="term" value="P:SOS response"/>
    <property type="evidence" value="ECO:0007669"/>
    <property type="project" value="UniProtKB-UniRule"/>
</dbReference>
<gene>
    <name evidence="7 12" type="primary">recA</name>
    <name evidence="12" type="ORF">P271_305</name>
</gene>
<evidence type="ECO:0000259" key="11">
    <source>
        <dbReference type="PROSITE" id="PS50163"/>
    </source>
</evidence>
<dbReference type="PROSITE" id="PS00321">
    <property type="entry name" value="RECA_1"/>
    <property type="match status" value="1"/>
</dbReference>